<dbReference type="Proteomes" id="UP000194236">
    <property type="component" value="Unassembled WGS sequence"/>
</dbReference>
<dbReference type="SUPFAM" id="SSF141000">
    <property type="entry name" value="Glu-tRNAGln amidotransferase C subunit"/>
    <property type="match status" value="1"/>
</dbReference>
<evidence type="ECO:0000313" key="2">
    <source>
        <dbReference type="EMBL" id="OTF78670.1"/>
    </source>
</evidence>
<name>A0A1Y3BCM9_EURMA</name>
<dbReference type="GO" id="GO:0032543">
    <property type="term" value="P:mitochondrial translation"/>
    <property type="evidence" value="ECO:0007669"/>
    <property type="project" value="TreeGrafter"/>
</dbReference>
<protein>
    <recommendedName>
        <fullName evidence="4">Glutamyl-tRNA(Gln) amidotransferase subunit C, mitochondrial</fullName>
    </recommendedName>
</protein>
<dbReference type="GO" id="GO:0006450">
    <property type="term" value="P:regulation of translational fidelity"/>
    <property type="evidence" value="ECO:0007669"/>
    <property type="project" value="InterPro"/>
</dbReference>
<dbReference type="PANTHER" id="PTHR15004">
    <property type="entry name" value="GLUTAMYL-TRNA(GLN) AMIDOTRANSFERASE SUBUNIT C, MITOCHONDRIAL"/>
    <property type="match status" value="1"/>
</dbReference>
<dbReference type="OrthoDB" id="5394539at2759"/>
<dbReference type="InterPro" id="IPR003837">
    <property type="entry name" value="GatC"/>
</dbReference>
<sequence length="105" mass="12209">MASTVKQSVTKLVPLLERLSLVRINQDALDRVTRCIEFSQQIDQIDTNKLANVKPMISPTTDDECIYMRDDSIERTDRIEIIKNAQKLVEDYFVTPNKHKHYSDL</sequence>
<organism evidence="2 3">
    <name type="scientific">Euroglyphus maynei</name>
    <name type="common">Mayne's house dust mite</name>
    <dbReference type="NCBI Taxonomy" id="6958"/>
    <lineage>
        <taxon>Eukaryota</taxon>
        <taxon>Metazoa</taxon>
        <taxon>Ecdysozoa</taxon>
        <taxon>Arthropoda</taxon>
        <taxon>Chelicerata</taxon>
        <taxon>Arachnida</taxon>
        <taxon>Acari</taxon>
        <taxon>Acariformes</taxon>
        <taxon>Sarcoptiformes</taxon>
        <taxon>Astigmata</taxon>
        <taxon>Psoroptidia</taxon>
        <taxon>Analgoidea</taxon>
        <taxon>Pyroglyphidae</taxon>
        <taxon>Pyroglyphinae</taxon>
        <taxon>Euroglyphus</taxon>
    </lineage>
</organism>
<reference evidence="2 3" key="1">
    <citation type="submission" date="2017-03" db="EMBL/GenBank/DDBJ databases">
        <title>Genome Survey of Euroglyphus maynei.</title>
        <authorList>
            <person name="Arlian L.G."/>
            <person name="Morgan M.S."/>
            <person name="Rider S.D."/>
        </authorList>
    </citation>
    <scope>NUCLEOTIDE SEQUENCE [LARGE SCALE GENOMIC DNA]</scope>
    <source>
        <strain evidence="2">Arlian Lab</strain>
        <tissue evidence="2">Whole body</tissue>
    </source>
</reference>
<proteinExistence type="predicted"/>
<evidence type="ECO:0000313" key="3">
    <source>
        <dbReference type="Proteomes" id="UP000194236"/>
    </source>
</evidence>
<dbReference type="GO" id="GO:0000166">
    <property type="term" value="F:nucleotide binding"/>
    <property type="evidence" value="ECO:0007669"/>
    <property type="project" value="UniProtKB-KW"/>
</dbReference>
<dbReference type="GO" id="GO:0070681">
    <property type="term" value="P:glutaminyl-tRNAGln biosynthesis via transamidation"/>
    <property type="evidence" value="ECO:0007669"/>
    <property type="project" value="TreeGrafter"/>
</dbReference>
<dbReference type="GO" id="GO:0005739">
    <property type="term" value="C:mitochondrion"/>
    <property type="evidence" value="ECO:0007669"/>
    <property type="project" value="TreeGrafter"/>
</dbReference>
<dbReference type="InterPro" id="IPR036113">
    <property type="entry name" value="Asp/Glu-ADT_sf_sub_c"/>
</dbReference>
<dbReference type="AlphaFoldDB" id="A0A1Y3BCM9"/>
<dbReference type="GO" id="GO:0030956">
    <property type="term" value="C:glutamyl-tRNA(Gln) amidotransferase complex"/>
    <property type="evidence" value="ECO:0007669"/>
    <property type="project" value="TreeGrafter"/>
</dbReference>
<accession>A0A1Y3BCM9</accession>
<dbReference type="Pfam" id="PF02686">
    <property type="entry name" value="GatC"/>
    <property type="match status" value="1"/>
</dbReference>
<evidence type="ECO:0008006" key="4">
    <source>
        <dbReference type="Google" id="ProtNLM"/>
    </source>
</evidence>
<evidence type="ECO:0000256" key="1">
    <source>
        <dbReference type="ARBA" id="ARBA00022741"/>
    </source>
</evidence>
<keyword evidence="1" id="KW-0547">Nucleotide-binding</keyword>
<dbReference type="PANTHER" id="PTHR15004:SF0">
    <property type="entry name" value="GLUTAMYL-TRNA(GLN) AMIDOTRANSFERASE SUBUNIT C, MITOCHONDRIAL"/>
    <property type="match status" value="1"/>
</dbReference>
<comment type="caution">
    <text evidence="2">The sequence shown here is derived from an EMBL/GenBank/DDBJ whole genome shotgun (WGS) entry which is preliminary data.</text>
</comment>
<gene>
    <name evidence="2" type="ORF">BLA29_002789</name>
</gene>
<keyword evidence="3" id="KW-1185">Reference proteome</keyword>
<dbReference type="EMBL" id="MUJZ01026829">
    <property type="protein sequence ID" value="OTF78670.1"/>
    <property type="molecule type" value="Genomic_DNA"/>
</dbReference>